<gene>
    <name evidence="1" type="ORF">ACX27_07835</name>
</gene>
<dbReference type="KEGG" id="npz:ACX27_07835"/>
<dbReference type="STRING" id="224013.ACX27_07835"/>
<organism evidence="1 2">
    <name type="scientific">Nostoc piscinale CENA21</name>
    <dbReference type="NCBI Taxonomy" id="224013"/>
    <lineage>
        <taxon>Bacteria</taxon>
        <taxon>Bacillati</taxon>
        <taxon>Cyanobacteriota</taxon>
        <taxon>Cyanophyceae</taxon>
        <taxon>Nostocales</taxon>
        <taxon>Nostocaceae</taxon>
        <taxon>Nostoc</taxon>
    </lineage>
</organism>
<dbReference type="Proteomes" id="UP000062645">
    <property type="component" value="Chromosome"/>
</dbReference>
<sequence length="266" mass="30342">MTKKSINYLIRNIGNVLSRFGFKQIKQRGDNNLGIYQVVDGDDVLQEDYRKRLESIISEKFAKSGGLKAETPMVEGKNEQKIEPTLSITTTRSIFCASAPYPETISVSKSPDFEQKNKTYYNTTLDRECHTTYSEPTECNDGAIQSPLTYRIPVFNQEHCDRTPEQKTLKSRLQEVKDFGMLIDVLNFVPLEAVKAAAEDLPPEYANVKRLVKFAVWDDAQQKWVALPRYAHPGYTKPLRWIDAIAGINHISVPERVDREVKAAPW</sequence>
<keyword evidence="2" id="KW-1185">Reference proteome</keyword>
<accession>A0A0M4TV42</accession>
<evidence type="ECO:0000313" key="2">
    <source>
        <dbReference type="Proteomes" id="UP000062645"/>
    </source>
</evidence>
<dbReference type="PATRIC" id="fig|224013.5.peg.1902"/>
<reference evidence="2" key="1">
    <citation type="submission" date="2015-07" db="EMBL/GenBank/DDBJ databases">
        <title>Genome Of Nitrogen-Fixing Cyanobacterium Nostoc piscinale CENA21 From Solimoes/Amazon River Floodplain Sediments And Comparative Genomics To Uncover Biosynthetic Natural Products Potential.</title>
        <authorList>
            <person name="Leao T.F."/>
            <person name="Leao P.N."/>
            <person name="Guimaraes P.I."/>
            <person name="de Melo A.G.C."/>
            <person name="Ramos R.T.J."/>
            <person name="Silva A."/>
            <person name="Fiore M.F."/>
            <person name="Schneider M.P.C."/>
        </authorList>
    </citation>
    <scope>NUCLEOTIDE SEQUENCE [LARGE SCALE GENOMIC DNA]</scope>
    <source>
        <strain evidence="2">CENA21</strain>
    </source>
</reference>
<evidence type="ECO:0000313" key="1">
    <source>
        <dbReference type="EMBL" id="ALF52789.1"/>
    </source>
</evidence>
<protein>
    <submittedName>
        <fullName evidence="1">Uncharacterized protein</fullName>
    </submittedName>
</protein>
<dbReference type="EMBL" id="CP012036">
    <property type="protein sequence ID" value="ALF52789.1"/>
    <property type="molecule type" value="Genomic_DNA"/>
</dbReference>
<proteinExistence type="predicted"/>
<reference evidence="1 2" key="2">
    <citation type="journal article" date="2016" name="Genome Announc.">
        <title>Draft Genome Sequence of the N2-Fixing Cyanobacterium Nostoc piscinale CENA21, Isolated from the Brazilian Amazon Floodplain.</title>
        <authorList>
            <person name="Leao T."/>
            <person name="Guimaraes P.I."/>
            <person name="de Melo A.G."/>
            <person name="Ramos R.T."/>
            <person name="Leao P.N."/>
            <person name="Silva A."/>
            <person name="Fiore M.F."/>
            <person name="Schneider M.P."/>
        </authorList>
    </citation>
    <scope>NUCLEOTIDE SEQUENCE [LARGE SCALE GENOMIC DNA]</scope>
    <source>
        <strain evidence="1 2">CENA21</strain>
    </source>
</reference>
<name>A0A0M4TV42_9NOSO</name>
<dbReference type="AlphaFoldDB" id="A0A0M4TV42"/>